<keyword evidence="3" id="KW-1185">Reference proteome</keyword>
<evidence type="ECO:0000313" key="2">
    <source>
        <dbReference type="EMBL" id="MDZ8161278.1"/>
    </source>
</evidence>
<evidence type="ECO:0000313" key="3">
    <source>
        <dbReference type="Proteomes" id="UP001291912"/>
    </source>
</evidence>
<comment type="caution">
    <text evidence="2">The sequence shown here is derived from an EMBL/GenBank/DDBJ whole genome shotgun (WGS) entry which is preliminary data.</text>
</comment>
<evidence type="ECO:0000256" key="1">
    <source>
        <dbReference type="SAM" id="Phobius"/>
    </source>
</evidence>
<feature type="transmembrane region" description="Helical" evidence="1">
    <location>
        <begin position="31"/>
        <end position="49"/>
    </location>
</feature>
<evidence type="ECO:0008006" key="4">
    <source>
        <dbReference type="Google" id="ProtNLM"/>
    </source>
</evidence>
<gene>
    <name evidence="2" type="ORF">R2Q92_05465</name>
</gene>
<dbReference type="RefSeq" id="WP_322597534.1">
    <property type="nucleotide sequence ID" value="NZ_BAAAPT010000001.1"/>
</dbReference>
<keyword evidence="1" id="KW-0472">Membrane</keyword>
<feature type="transmembrane region" description="Helical" evidence="1">
    <location>
        <begin position="7"/>
        <end position="25"/>
    </location>
</feature>
<keyword evidence="1" id="KW-0812">Transmembrane</keyword>
<dbReference type="Proteomes" id="UP001291912">
    <property type="component" value="Unassembled WGS sequence"/>
</dbReference>
<name>A0ABU5N5B4_9MICO</name>
<accession>A0ABU5N5B4</accession>
<protein>
    <recommendedName>
        <fullName evidence="4">DUF2530 domain-containing protein</fullName>
    </recommendedName>
</protein>
<organism evidence="2 3">
    <name type="scientific">Microbacterium aquimaris</name>
    <dbReference type="NCBI Taxonomy" id="459816"/>
    <lineage>
        <taxon>Bacteria</taxon>
        <taxon>Bacillati</taxon>
        <taxon>Actinomycetota</taxon>
        <taxon>Actinomycetes</taxon>
        <taxon>Micrococcales</taxon>
        <taxon>Microbacteriaceae</taxon>
        <taxon>Microbacterium</taxon>
    </lineage>
</organism>
<dbReference type="EMBL" id="JAWJYN010000001">
    <property type="protein sequence ID" value="MDZ8161278.1"/>
    <property type="molecule type" value="Genomic_DNA"/>
</dbReference>
<proteinExistence type="predicted"/>
<reference evidence="2 3" key="1">
    <citation type="submission" date="2023-10" db="EMBL/GenBank/DDBJ databases">
        <title>Microbacterium xanthum sp. nov., isolated from seaweed.</title>
        <authorList>
            <person name="Lee S.D."/>
        </authorList>
    </citation>
    <scope>NUCLEOTIDE SEQUENCE [LARGE SCALE GENOMIC DNA]</scope>
    <source>
        <strain evidence="2 3">KCTC 19124</strain>
    </source>
</reference>
<sequence length="57" mass="6240">MTRTASTTTMCVLGVGWLLLGAWSLSTRDSLVGVGFCALGITCFGVGFTRRRRRDER</sequence>
<keyword evidence="1" id="KW-1133">Transmembrane helix</keyword>